<dbReference type="AlphaFoldDB" id="A0AAQ4F9X9"/>
<dbReference type="Pfam" id="PF25571">
    <property type="entry name" value="TPR_CCP1_N"/>
    <property type="match status" value="1"/>
</dbReference>
<comment type="caution">
    <text evidence="8">The sequence shown here is derived from an EMBL/GenBank/DDBJ whole genome shotgun (WGS) entry which is preliminary data.</text>
</comment>
<feature type="region of interest" description="Disordered" evidence="6">
    <location>
        <begin position="1082"/>
        <end position="1116"/>
    </location>
</feature>
<dbReference type="Proteomes" id="UP001321473">
    <property type="component" value="Unassembled WGS sequence"/>
</dbReference>
<organism evidence="8 9">
    <name type="scientific">Amblyomma americanum</name>
    <name type="common">Lone star tick</name>
    <dbReference type="NCBI Taxonomy" id="6943"/>
    <lineage>
        <taxon>Eukaryota</taxon>
        <taxon>Metazoa</taxon>
        <taxon>Ecdysozoa</taxon>
        <taxon>Arthropoda</taxon>
        <taxon>Chelicerata</taxon>
        <taxon>Arachnida</taxon>
        <taxon>Acari</taxon>
        <taxon>Parasitiformes</taxon>
        <taxon>Ixodida</taxon>
        <taxon>Ixodoidea</taxon>
        <taxon>Ixodidae</taxon>
        <taxon>Amblyomminae</taxon>
        <taxon>Amblyomma</taxon>
    </lineage>
</organism>
<dbReference type="InterPro" id="IPR011989">
    <property type="entry name" value="ARM-like"/>
</dbReference>
<evidence type="ECO:0000256" key="3">
    <source>
        <dbReference type="ARBA" id="ARBA00024524"/>
    </source>
</evidence>
<dbReference type="SUPFAM" id="SSF53187">
    <property type="entry name" value="Zn-dependent exopeptidases"/>
    <property type="match status" value="1"/>
</dbReference>
<feature type="region of interest" description="Disordered" evidence="6">
    <location>
        <begin position="455"/>
        <end position="486"/>
    </location>
</feature>
<dbReference type="Gene3D" id="2.60.40.3120">
    <property type="match status" value="1"/>
</dbReference>
<evidence type="ECO:0000256" key="5">
    <source>
        <dbReference type="PROSITE-ProRule" id="PRU01379"/>
    </source>
</evidence>
<dbReference type="PANTHER" id="PTHR12756:SF11">
    <property type="entry name" value="CYTOSOLIC CARBOXYPEPTIDASE 1"/>
    <property type="match status" value="1"/>
</dbReference>
<evidence type="ECO:0000313" key="9">
    <source>
        <dbReference type="Proteomes" id="UP001321473"/>
    </source>
</evidence>
<comment type="similarity">
    <text evidence="2 5">Belongs to the peptidase M14 family.</text>
</comment>
<dbReference type="Gene3D" id="1.25.10.10">
    <property type="entry name" value="Leucine-rich Repeat Variant"/>
    <property type="match status" value="1"/>
</dbReference>
<feature type="active site" description="Proton donor/acceptor" evidence="5">
    <location>
        <position position="1022"/>
    </location>
</feature>
<reference evidence="8 9" key="1">
    <citation type="journal article" date="2023" name="Arcadia Sci">
        <title>De novo assembly of a long-read Amblyomma americanum tick genome.</title>
        <authorList>
            <person name="Chou S."/>
            <person name="Poskanzer K.E."/>
            <person name="Rollins M."/>
            <person name="Thuy-Boun P.S."/>
        </authorList>
    </citation>
    <scope>NUCLEOTIDE SEQUENCE [LARGE SCALE GENOMIC DNA]</scope>
    <source>
        <strain evidence="8">F_SG_1</strain>
        <tissue evidence="8">Salivary glands</tissue>
    </source>
</reference>
<dbReference type="SUPFAM" id="SSF48371">
    <property type="entry name" value="ARM repeat"/>
    <property type="match status" value="1"/>
</dbReference>
<dbReference type="Gene3D" id="3.40.630.10">
    <property type="entry name" value="Zn peptidases"/>
    <property type="match status" value="1"/>
</dbReference>
<evidence type="ECO:0000256" key="4">
    <source>
        <dbReference type="ARBA" id="ARBA00026108"/>
    </source>
</evidence>
<dbReference type="GO" id="GO:0008270">
    <property type="term" value="F:zinc ion binding"/>
    <property type="evidence" value="ECO:0007669"/>
    <property type="project" value="InterPro"/>
</dbReference>
<dbReference type="EMBL" id="JARKHS020004904">
    <property type="protein sequence ID" value="KAK8784040.1"/>
    <property type="molecule type" value="Genomic_DNA"/>
</dbReference>
<dbReference type="PANTHER" id="PTHR12756">
    <property type="entry name" value="CYTOSOLIC CARBOXYPEPTIDASE"/>
    <property type="match status" value="1"/>
</dbReference>
<evidence type="ECO:0000259" key="7">
    <source>
        <dbReference type="PROSITE" id="PS52035"/>
    </source>
</evidence>
<comment type="catalytic activity">
    <reaction evidence="3">
        <text>C-terminal L-alpha-aminoacyl-L-glutamyl-L-glutamyl-[tubulin] + H2O = C-terminal L-alpha-aminoacyl-L-glutamyl-[tubulin] + L-glutamate</text>
        <dbReference type="Rhea" id="RHEA:63792"/>
        <dbReference type="Rhea" id="RHEA-COMP:16435"/>
        <dbReference type="Rhea" id="RHEA-COMP:16436"/>
        <dbReference type="ChEBI" id="CHEBI:15377"/>
        <dbReference type="ChEBI" id="CHEBI:29985"/>
        <dbReference type="ChEBI" id="CHEBI:149555"/>
        <dbReference type="ChEBI" id="CHEBI:149556"/>
        <dbReference type="EC" id="3.4.17.24"/>
    </reaction>
    <physiologicalReaction direction="left-to-right" evidence="3">
        <dbReference type="Rhea" id="RHEA:63793"/>
    </physiologicalReaction>
</comment>
<dbReference type="PROSITE" id="PS52035">
    <property type="entry name" value="PEPTIDASE_M14"/>
    <property type="match status" value="1"/>
</dbReference>
<evidence type="ECO:0000256" key="1">
    <source>
        <dbReference type="ARBA" id="ARBA00001947"/>
    </source>
</evidence>
<keyword evidence="9" id="KW-1185">Reference proteome</keyword>
<evidence type="ECO:0000256" key="2">
    <source>
        <dbReference type="ARBA" id="ARBA00005988"/>
    </source>
</evidence>
<feature type="compositionally biased region" description="Acidic residues" evidence="6">
    <location>
        <begin position="1098"/>
        <end position="1108"/>
    </location>
</feature>
<evidence type="ECO:0000256" key="6">
    <source>
        <dbReference type="SAM" id="MobiDB-lite"/>
    </source>
</evidence>
<dbReference type="GO" id="GO:0006508">
    <property type="term" value="P:proteolysis"/>
    <property type="evidence" value="ECO:0007669"/>
    <property type="project" value="InterPro"/>
</dbReference>
<dbReference type="EC" id="3.4.17.24" evidence="4"/>
<accession>A0AAQ4F9X9</accession>
<evidence type="ECO:0000313" key="8">
    <source>
        <dbReference type="EMBL" id="KAK8784040.1"/>
    </source>
</evidence>
<gene>
    <name evidence="8" type="ORF">V5799_009595</name>
</gene>
<name>A0AAQ4F9X9_AMBAM</name>
<dbReference type="InterPro" id="IPR050821">
    <property type="entry name" value="Cytosolic_carboxypeptidase"/>
</dbReference>
<dbReference type="Pfam" id="PF00246">
    <property type="entry name" value="Peptidase_M14"/>
    <property type="match status" value="1"/>
</dbReference>
<proteinExistence type="inferred from homology"/>
<dbReference type="InterPro" id="IPR000834">
    <property type="entry name" value="Peptidase_M14"/>
</dbReference>
<sequence>MGAATRTTAPVLNLAHPLHRFIRKGKAGERVRFRGERKEHWEVARLLACRTSGHWRSRAKRGLCLGQHHGGAHLLLLPSLPAGVCGVRQVWRRVGPLCRDAENLWRLRQVLPTLGGPSDPCGPLGPQITSLLTALRHAEKRKQLTPAQIDDCIPMLLALLEQPKNSSVVRDVVMALKEIVSEQKGRTRLLVERCATQVLLAVLLRYRDMGLSEPVFLVALCNLLSRLAAQDQKFCLRARAMGAYKVPLEELRKFKVKIKVKVAILLLLKRLLGNKQNATLLGNEGLLTELFYLLESNSTVCLQTALTLECLSLATCSKRNVLELVQRGHLKHLLTMIESCNAGALQGDAGLNRKERLLYRMMRADLDCLINIARHKVGRRELRKHEVPQLLWRWASALGPGEQGDRLTRGVCQVVHRCLPPWPLPIARAHGPLHWPMGRDETLPVVGDTSIAHTASDRDELLSSQSATSSEHEAELDDPVSVPHPDTARCDPLPEKFNLEVDLEAYSKFFPELNQVEGMMDIGPNTAGEASLPGSTTGTEDGDLIARLKGVYEQVAQSTQGLIPLVKLAFPETVGHLHGEPLERLHSCRNSAARNKILEEVRIRLENVKESSSFPVVYDYDSLVQNGLLPSSPLVNNDVLQSCQGTVCDRLCFESRFEGGNLRKAIQIGPNEYNLLMSPDINTILHHRWFYFEVSGMRNDVDYTFNIINFDRSGSLYKEGQCPLLFSVQEASSNGRGWYRAGCGISYQRNLHWRPDKGPLFTLSFTVRFPHAGDVCYLANNFPFGFSLLKAHINLWLSACDRSTTFLEHQELCRTMAGNPVPLLTVTAQPLELSRPHILLTARVHPGETNSSWIMKGITDFLLSDKPVAQRLRETFVFKLVPMLNPDGVINGCHRCSLAGQDLNRQWSFPDPDLHPTIYHTKALLLYLAQMGRTPLVLCDFHGHSRHFNAFLYGCSPSRAWSLQDKPQDDDDICEVLAAILHQLSPAFTFESCCFDVERSKEATARVTAWRQLGIRLSYTYECSTAGCDQGMYAGYHLGVAQLEELGMQFCEALSRLELTPTGDVQLDPSCAELLEVCRRRAREKKRAPCSSGSTDSLVDEEDEEAAEDVATAAHP</sequence>
<protein>
    <recommendedName>
        <fullName evidence="4">tubulin-glutamate carboxypeptidase</fullName>
        <ecNumber evidence="4">3.4.17.24</ecNumber>
    </recommendedName>
</protein>
<dbReference type="GO" id="GO:0004181">
    <property type="term" value="F:metallocarboxypeptidase activity"/>
    <property type="evidence" value="ECO:0007669"/>
    <property type="project" value="InterPro"/>
</dbReference>
<comment type="cofactor">
    <cofactor evidence="1">
        <name>Zn(2+)</name>
        <dbReference type="ChEBI" id="CHEBI:29105"/>
    </cofactor>
</comment>
<dbReference type="Pfam" id="PF18027">
    <property type="entry name" value="Pepdidase_M14_N"/>
    <property type="match status" value="1"/>
</dbReference>
<feature type="domain" description="Peptidase M14" evidence="7">
    <location>
        <begin position="782"/>
        <end position="1058"/>
    </location>
</feature>
<dbReference type="InterPro" id="IPR016024">
    <property type="entry name" value="ARM-type_fold"/>
</dbReference>
<dbReference type="InterPro" id="IPR040626">
    <property type="entry name" value="Pepdidase_M14_N"/>
</dbReference>